<dbReference type="InterPro" id="IPR039422">
    <property type="entry name" value="MarR/SlyA-like"/>
</dbReference>
<dbReference type="SMART" id="SM00347">
    <property type="entry name" value="HTH_MARR"/>
    <property type="match status" value="1"/>
</dbReference>
<dbReference type="Pfam" id="PF01047">
    <property type="entry name" value="MarR"/>
    <property type="match status" value="1"/>
</dbReference>
<dbReference type="SUPFAM" id="SSF46785">
    <property type="entry name" value="Winged helix' DNA-binding domain"/>
    <property type="match status" value="1"/>
</dbReference>
<dbReference type="Gene3D" id="1.10.10.10">
    <property type="entry name" value="Winged helix-like DNA-binding domain superfamily/Winged helix DNA-binding domain"/>
    <property type="match status" value="1"/>
</dbReference>
<organism evidence="2 3">
    <name type="scientific">Variibacter gotjawalensis</name>
    <dbReference type="NCBI Taxonomy" id="1333996"/>
    <lineage>
        <taxon>Bacteria</taxon>
        <taxon>Pseudomonadati</taxon>
        <taxon>Pseudomonadota</taxon>
        <taxon>Alphaproteobacteria</taxon>
        <taxon>Hyphomicrobiales</taxon>
        <taxon>Nitrobacteraceae</taxon>
        <taxon>Variibacter</taxon>
    </lineage>
</organism>
<keyword evidence="2" id="KW-0238">DNA-binding</keyword>
<proteinExistence type="predicted"/>
<gene>
    <name evidence="2" type="ORF">GJW-30_1_01325</name>
</gene>
<evidence type="ECO:0000313" key="2">
    <source>
        <dbReference type="EMBL" id="BAT58798.1"/>
    </source>
</evidence>
<dbReference type="InterPro" id="IPR011991">
    <property type="entry name" value="ArsR-like_HTH"/>
</dbReference>
<dbReference type="InterPro" id="IPR000835">
    <property type="entry name" value="HTH_MarR-typ"/>
</dbReference>
<protein>
    <submittedName>
        <fullName evidence="2">DNA-binding transcriptional repressor MarR</fullName>
    </submittedName>
</protein>
<dbReference type="KEGG" id="vgo:GJW-30_1_01325"/>
<name>A0A0S3PSH8_9BRAD</name>
<dbReference type="CDD" id="cd00090">
    <property type="entry name" value="HTH_ARSR"/>
    <property type="match status" value="1"/>
</dbReference>
<dbReference type="PANTHER" id="PTHR33164">
    <property type="entry name" value="TRANSCRIPTIONAL REGULATOR, MARR FAMILY"/>
    <property type="match status" value="1"/>
</dbReference>
<reference evidence="2 3" key="1">
    <citation type="submission" date="2015-08" db="EMBL/GenBank/DDBJ databases">
        <title>Investigation of the bacterial diversity of lava forest soil.</title>
        <authorList>
            <person name="Lee J.S."/>
        </authorList>
    </citation>
    <scope>NUCLEOTIDE SEQUENCE [LARGE SCALE GENOMIC DNA]</scope>
    <source>
        <strain evidence="2 3">GJW-30</strain>
    </source>
</reference>
<dbReference type="InterPro" id="IPR036390">
    <property type="entry name" value="WH_DNA-bd_sf"/>
</dbReference>
<evidence type="ECO:0000313" key="3">
    <source>
        <dbReference type="Proteomes" id="UP000236884"/>
    </source>
</evidence>
<feature type="domain" description="HTH marR-type" evidence="1">
    <location>
        <begin position="6"/>
        <end position="142"/>
    </location>
</feature>
<evidence type="ECO:0000259" key="1">
    <source>
        <dbReference type="PROSITE" id="PS50995"/>
    </source>
</evidence>
<dbReference type="AlphaFoldDB" id="A0A0S3PSH8"/>
<keyword evidence="3" id="KW-1185">Reference proteome</keyword>
<dbReference type="PROSITE" id="PS50995">
    <property type="entry name" value="HTH_MARR_2"/>
    <property type="match status" value="1"/>
</dbReference>
<dbReference type="OrthoDB" id="32523at2"/>
<dbReference type="GO" id="GO:0003700">
    <property type="term" value="F:DNA-binding transcription factor activity"/>
    <property type="evidence" value="ECO:0007669"/>
    <property type="project" value="InterPro"/>
</dbReference>
<dbReference type="GO" id="GO:0006950">
    <property type="term" value="P:response to stress"/>
    <property type="evidence" value="ECO:0007669"/>
    <property type="project" value="TreeGrafter"/>
</dbReference>
<sequence length="161" mass="18087">MPKKNEPPLIEQVGHAVRRMGAQSVLMSEAMASRFGMNSTDLECLDVLFLRGEATAGELAKATGLTSGATTTMIDRLVEAGYIRRDNDPNDRRRVILRVRPEKIGPIARAYEPIAQRTTALWSTFSEKELATVLRFIDESLKLSVDWIEELQQAEKARKKK</sequence>
<dbReference type="PANTHER" id="PTHR33164:SF106">
    <property type="entry name" value="TRANSCRIPTIONAL REGULATORY PROTEIN"/>
    <property type="match status" value="1"/>
</dbReference>
<accession>A0A0S3PSH8</accession>
<dbReference type="InterPro" id="IPR036388">
    <property type="entry name" value="WH-like_DNA-bd_sf"/>
</dbReference>
<dbReference type="EMBL" id="AP014946">
    <property type="protein sequence ID" value="BAT58798.1"/>
    <property type="molecule type" value="Genomic_DNA"/>
</dbReference>
<dbReference type="RefSeq" id="WP_096353260.1">
    <property type="nucleotide sequence ID" value="NZ_AP014946.1"/>
</dbReference>
<dbReference type="Proteomes" id="UP000236884">
    <property type="component" value="Chromosome"/>
</dbReference>
<dbReference type="GO" id="GO:0003677">
    <property type="term" value="F:DNA binding"/>
    <property type="evidence" value="ECO:0007669"/>
    <property type="project" value="UniProtKB-KW"/>
</dbReference>